<evidence type="ECO:0000256" key="5">
    <source>
        <dbReference type="ARBA" id="ARBA00022692"/>
    </source>
</evidence>
<feature type="region of interest" description="Disordered" evidence="11">
    <location>
        <begin position="140"/>
        <end position="205"/>
    </location>
</feature>
<proteinExistence type="inferred from homology"/>
<evidence type="ECO:0000313" key="12">
    <source>
        <dbReference type="EMBL" id="NVI08234.1"/>
    </source>
</evidence>
<evidence type="ECO:0000313" key="13">
    <source>
        <dbReference type="Proteomes" id="UP000821598"/>
    </source>
</evidence>
<dbReference type="InterPro" id="IPR003369">
    <property type="entry name" value="TatA/B/E"/>
</dbReference>
<keyword evidence="7 10" id="KW-1133">Transmembrane helix</keyword>
<sequence>MESKRSSRFRKAQRLSSPVSAADAAIDLRRRFVARRFTILESSSMLDVDFSKLLLIAAVAVVVLGPERLPLAARALGVLIGRSRRYLDDLRSQVTEDLELGQLRAMKSQIESGVQEFAALADRGGSLARNAVALLDADTSETPMAAPPEHDQAVRPARLSRRATESWRANAPTTGAGDGHPPRRSRRHIGAAQPRPLRHAAARRRNRILMGIAR</sequence>
<feature type="compositionally biased region" description="Basic residues" evidence="11">
    <location>
        <begin position="196"/>
        <end position="205"/>
    </location>
</feature>
<dbReference type="Proteomes" id="UP000821598">
    <property type="component" value="Unassembled WGS sequence"/>
</dbReference>
<evidence type="ECO:0000256" key="11">
    <source>
        <dbReference type="SAM" id="MobiDB-lite"/>
    </source>
</evidence>
<name>A0ABX2NUW9_9BURK</name>
<dbReference type="PANTHER" id="PTHR33162">
    <property type="entry name" value="SEC-INDEPENDENT PROTEIN TRANSLOCASE PROTEIN TATA, CHLOROPLASTIC"/>
    <property type="match status" value="1"/>
</dbReference>
<dbReference type="InterPro" id="IPR018448">
    <property type="entry name" value="TatB"/>
</dbReference>
<dbReference type="Gene3D" id="1.20.5.3310">
    <property type="match status" value="1"/>
</dbReference>
<keyword evidence="8 10" id="KW-0811">Translocation</keyword>
<comment type="similarity">
    <text evidence="10">Belongs to the TatB family.</text>
</comment>
<keyword evidence="3 10" id="KW-1003">Cell membrane</keyword>
<dbReference type="NCBIfam" id="TIGR01410">
    <property type="entry name" value="tatB"/>
    <property type="match status" value="1"/>
</dbReference>
<dbReference type="PRINTS" id="PR01506">
    <property type="entry name" value="TATBPROTEIN"/>
</dbReference>
<dbReference type="HAMAP" id="MF_00237">
    <property type="entry name" value="TatB"/>
    <property type="match status" value="1"/>
</dbReference>
<reference evidence="12 13" key="1">
    <citation type="submission" date="2019-08" db="EMBL/GenBank/DDBJ databases">
        <title>Paraburkholderia simonii sp. nov. and P. youngii sp. nov. Brazilian and Mexican Mimosa-associated rhizobia.</title>
        <authorList>
            <person name="Mavima L."/>
            <person name="Beukes C.W."/>
            <person name="Palmer M."/>
            <person name="De Meyer S.E."/>
            <person name="James E.K."/>
            <person name="Maluk M."/>
            <person name="Avontuur J.R."/>
            <person name="Chan W.Y."/>
            <person name="Venter S.N."/>
            <person name="Steenkamp E.T."/>
        </authorList>
    </citation>
    <scope>NUCLEOTIDE SEQUENCE [LARGE SCALE GENOMIC DNA]</scope>
    <source>
        <strain evidence="12 13">JPY454</strain>
    </source>
</reference>
<evidence type="ECO:0000256" key="6">
    <source>
        <dbReference type="ARBA" id="ARBA00022927"/>
    </source>
</evidence>
<comment type="function">
    <text evidence="10">Part of the twin-arginine translocation (Tat) system that transports large folded proteins containing a characteristic twin-arginine motif in their signal peptide across membranes. Together with TatC, TatB is part of a receptor directly interacting with Tat signal peptides. TatB may form an oligomeric binding site that transiently accommodates folded Tat precursor proteins before their translocation.</text>
</comment>
<comment type="subunit">
    <text evidence="10">The Tat system comprises two distinct complexes: a TatABC complex, containing multiple copies of TatA, TatB and TatC subunits, and a separate TatA complex, containing only TatA subunits. Substrates initially bind to the TatABC complex, which probably triggers association of the separate TatA complex to form the active translocon.</text>
</comment>
<keyword evidence="2 10" id="KW-0813">Transport</keyword>
<keyword evidence="13" id="KW-1185">Reference proteome</keyword>
<evidence type="ECO:0000256" key="4">
    <source>
        <dbReference type="ARBA" id="ARBA00022519"/>
    </source>
</evidence>
<keyword evidence="5 10" id="KW-0812">Transmembrane</keyword>
<protein>
    <recommendedName>
        <fullName evidence="10">Sec-independent protein translocase protein TatB</fullName>
    </recommendedName>
</protein>
<comment type="caution">
    <text evidence="12">The sequence shown here is derived from an EMBL/GenBank/DDBJ whole genome shotgun (WGS) entry which is preliminary data.</text>
</comment>
<gene>
    <name evidence="10 12" type="primary">tatB</name>
    <name evidence="12" type="ORF">FSB64_31690</name>
</gene>
<evidence type="ECO:0000256" key="10">
    <source>
        <dbReference type="HAMAP-Rule" id="MF_00237"/>
    </source>
</evidence>
<evidence type="ECO:0000256" key="3">
    <source>
        <dbReference type="ARBA" id="ARBA00022475"/>
    </source>
</evidence>
<dbReference type="Pfam" id="PF02416">
    <property type="entry name" value="TatA_B_E"/>
    <property type="match status" value="1"/>
</dbReference>
<keyword evidence="9 10" id="KW-0472">Membrane</keyword>
<evidence type="ECO:0000256" key="1">
    <source>
        <dbReference type="ARBA" id="ARBA00004167"/>
    </source>
</evidence>
<comment type="subcellular location">
    <subcellularLocation>
        <location evidence="10">Cell membrane</location>
        <topology evidence="10">Single-pass membrane protein</topology>
    </subcellularLocation>
    <subcellularLocation>
        <location evidence="1">Membrane</location>
        <topology evidence="1">Single-pass membrane protein</topology>
    </subcellularLocation>
</comment>
<dbReference type="PANTHER" id="PTHR33162:SF1">
    <property type="entry name" value="SEC-INDEPENDENT PROTEIN TRANSLOCASE PROTEIN TATA, CHLOROPLASTIC"/>
    <property type="match status" value="1"/>
</dbReference>
<evidence type="ECO:0000256" key="9">
    <source>
        <dbReference type="ARBA" id="ARBA00023136"/>
    </source>
</evidence>
<evidence type="ECO:0000256" key="2">
    <source>
        <dbReference type="ARBA" id="ARBA00022448"/>
    </source>
</evidence>
<keyword evidence="6 10" id="KW-0653">Protein transport</keyword>
<evidence type="ECO:0000256" key="8">
    <source>
        <dbReference type="ARBA" id="ARBA00023010"/>
    </source>
</evidence>
<keyword evidence="4" id="KW-0997">Cell inner membrane</keyword>
<accession>A0ABX2NUW9</accession>
<evidence type="ECO:0000256" key="7">
    <source>
        <dbReference type="ARBA" id="ARBA00022989"/>
    </source>
</evidence>
<organism evidence="12 13">
    <name type="scientific">Paraburkholderia youngii</name>
    <dbReference type="NCBI Taxonomy" id="2782701"/>
    <lineage>
        <taxon>Bacteria</taxon>
        <taxon>Pseudomonadati</taxon>
        <taxon>Pseudomonadota</taxon>
        <taxon>Betaproteobacteria</taxon>
        <taxon>Burkholderiales</taxon>
        <taxon>Burkholderiaceae</taxon>
        <taxon>Paraburkholderia</taxon>
    </lineage>
</organism>
<dbReference type="EMBL" id="VOMC01000044">
    <property type="protein sequence ID" value="NVI08234.1"/>
    <property type="molecule type" value="Genomic_DNA"/>
</dbReference>